<reference evidence="1" key="3">
    <citation type="journal article" date="2012" name="BMC Genomics">
        <title>Comparative genomic analysis of Geobacter sulfurreducens KN400, a strain with enhanced capacity for extracellular electron transfer and electricity production.</title>
        <authorList>
            <person name="Butler J.E."/>
            <person name="Young N.D."/>
            <person name="Aklujkar M."/>
            <person name="Lovley D.R."/>
        </authorList>
    </citation>
    <scope>NUCLEOTIDE SEQUENCE</scope>
    <source>
        <strain evidence="1">PCA</strain>
    </source>
</reference>
<dbReference type="KEGG" id="gsu:GSU3522"/>
<reference evidence="1" key="2">
    <citation type="submission" date="2003-09" db="EMBL/GenBank/DDBJ databases">
        <authorList>
            <person name="Methe B."/>
            <person name="Nelson K.E."/>
            <person name="Eisen J.A."/>
            <person name="Paulsen I.T."/>
            <person name="Nelson W.C."/>
            <person name="Heidelberg J.F."/>
            <person name="Wu D."/>
            <person name="Wu M."/>
            <person name="Ward N."/>
            <person name="Beanan M.J."/>
            <person name="Dodson R.J."/>
            <person name="Madupu R."/>
            <person name="Brinkac L.M."/>
            <person name="Daugherty S.C."/>
            <person name="DeBoy R.T."/>
            <person name="Durkin A.S."/>
            <person name="Gwinn M.L."/>
            <person name="Kolonay J.F."/>
            <person name="Sullivan S.A."/>
            <person name="Haft D.H."/>
            <person name="Selengut J."/>
            <person name="Davidsen T.M."/>
            <person name="Zafar N."/>
            <person name="White O."/>
            <person name="Tran B."/>
            <person name="Romero C."/>
            <person name="Forberger H.A."/>
            <person name="Weidman J.M."/>
            <person name="Khouri H.M."/>
            <person name="Feldblyum T.V."/>
            <person name="Utterback T.R."/>
            <person name="Van Aken S.E."/>
            <person name="Lovley D.R."/>
            <person name="Fraser C.M."/>
        </authorList>
    </citation>
    <scope>NUCLEOTIDE SEQUENCE</scope>
    <source>
        <strain evidence="1">PCA</strain>
    </source>
</reference>
<reference evidence="1 3" key="1">
    <citation type="journal article" date="2003" name="Science">
        <title>Genome of Geobacter sulfurreducens: metal reduction in subsurface environments.</title>
        <authorList>
            <person name="Methe B.A."/>
            <person name="Nelson K.E."/>
            <person name="Eisen J.A."/>
            <person name="Paulsen I.T."/>
            <person name="Nelson W."/>
            <person name="Heidelberg J.F."/>
            <person name="Wu D."/>
            <person name="Wu M."/>
            <person name="Ward N."/>
            <person name="Beanan M.J."/>
            <person name="Dodson R.J."/>
            <person name="Madupu R."/>
            <person name="Brinkac L.M."/>
            <person name="Daugherty S.C."/>
            <person name="DeBoy R.T."/>
            <person name="Durkin A.S."/>
            <person name="Gwinn M."/>
            <person name="Kolonay J.F."/>
            <person name="Sullivan S.A."/>
            <person name="Haft D.H."/>
            <person name="Selengut J."/>
            <person name="Davidsen T.M."/>
            <person name="Zafar N."/>
            <person name="White O."/>
            <person name="Tran B."/>
            <person name="Romero C."/>
            <person name="Forberger H.A."/>
            <person name="Weidman J."/>
            <person name="Khouri H."/>
            <person name="Feldblyum T.V."/>
            <person name="Utterback T.R."/>
            <person name="Van Aken S.E."/>
            <person name="Lovley D.R."/>
            <person name="Fraser C.M."/>
        </authorList>
    </citation>
    <scope>NUCLEOTIDE SEQUENCE [LARGE SCALE GENOMIC DNA]</scope>
    <source>
        <strain evidence="3">ATCC 51573 / DSM 12127 / PCA</strain>
        <strain evidence="1">PCA</strain>
    </source>
</reference>
<dbReference type="EnsemblBacteria" id="AFP20426">
    <property type="protein sequence ID" value="AFP20426"/>
    <property type="gene ID" value="GSU3522"/>
</dbReference>
<accession>I7FK82</accession>
<dbReference type="HOGENOM" id="CLU_2665902_0_0_7"/>
<dbReference type="EMBL" id="AE017180">
    <property type="protein sequence ID" value="AFP20492.1"/>
    <property type="molecule type" value="Genomic_DNA"/>
</dbReference>
<protein>
    <submittedName>
        <fullName evidence="1">Uncharacterized protein</fullName>
    </submittedName>
</protein>
<dbReference type="Proteomes" id="UP000000577">
    <property type="component" value="Chromosome"/>
</dbReference>
<proteinExistence type="predicted"/>
<evidence type="ECO:0000313" key="3">
    <source>
        <dbReference type="Proteomes" id="UP000000577"/>
    </source>
</evidence>
<name>I7FK82_GEOSL</name>
<dbReference type="KEGG" id="gsu:GSU3598"/>
<organism evidence="1 3">
    <name type="scientific">Geobacter sulfurreducens (strain ATCC 51573 / DSM 12127 / PCA)</name>
    <dbReference type="NCBI Taxonomy" id="243231"/>
    <lineage>
        <taxon>Bacteria</taxon>
        <taxon>Pseudomonadati</taxon>
        <taxon>Thermodesulfobacteriota</taxon>
        <taxon>Desulfuromonadia</taxon>
        <taxon>Geobacterales</taxon>
        <taxon>Geobacteraceae</taxon>
        <taxon>Geobacter</taxon>
    </lineage>
</organism>
<dbReference type="EnsemblBacteria" id="AFP20492">
    <property type="protein sequence ID" value="AFP20492"/>
    <property type="gene ID" value="GSU3598"/>
</dbReference>
<keyword evidence="3" id="KW-1185">Reference proteome</keyword>
<dbReference type="STRING" id="243231.GSU3522"/>
<dbReference type="AlphaFoldDB" id="I7FK82"/>
<evidence type="ECO:0000313" key="1">
    <source>
        <dbReference type="EMBL" id="AFP20426.1"/>
    </source>
</evidence>
<dbReference type="EMBL" id="AE017180">
    <property type="protein sequence ID" value="AFP20426.1"/>
    <property type="molecule type" value="Genomic_DNA"/>
</dbReference>
<evidence type="ECO:0000313" key="2">
    <source>
        <dbReference type="EMBL" id="AFP20492.1"/>
    </source>
</evidence>
<dbReference type="OrthoDB" id="5399882at2"/>
<gene>
    <name evidence="1" type="ordered locus">GSU3522</name>
    <name evidence="2" type="ordered locus">GSU3598</name>
</gene>
<sequence>MNVLPLAGNRDQLCLAPAMSTLHEWDGRGNGIVSKPRKECLRNRCSSNNRSELSFDKSLVQDSFLTQYWKSSQNG</sequence>